<reference evidence="1" key="1">
    <citation type="submission" date="2020-08" db="EMBL/GenBank/DDBJ databases">
        <title>Plant Genome Project.</title>
        <authorList>
            <person name="Zhang R.-G."/>
        </authorList>
    </citation>
    <scope>NUCLEOTIDE SEQUENCE</scope>
    <source>
        <strain evidence="1">WSP0</strain>
        <tissue evidence="1">Leaf</tissue>
    </source>
</reference>
<evidence type="ECO:0000313" key="1">
    <source>
        <dbReference type="EMBL" id="KAG5556950.1"/>
    </source>
</evidence>
<gene>
    <name evidence="1" type="ORF">RHGRI_007256</name>
</gene>
<dbReference type="EMBL" id="JACTNZ010000003">
    <property type="protein sequence ID" value="KAG5556950.1"/>
    <property type="molecule type" value="Genomic_DNA"/>
</dbReference>
<accession>A0AAV6KX25</accession>
<evidence type="ECO:0000313" key="2">
    <source>
        <dbReference type="Proteomes" id="UP000823749"/>
    </source>
</evidence>
<dbReference type="AlphaFoldDB" id="A0AAV6KX25"/>
<keyword evidence="2" id="KW-1185">Reference proteome</keyword>
<proteinExistence type="predicted"/>
<protein>
    <submittedName>
        <fullName evidence="1">Uncharacterized protein</fullName>
    </submittedName>
</protein>
<name>A0AAV6KX25_9ERIC</name>
<comment type="caution">
    <text evidence="1">The sequence shown here is derived from an EMBL/GenBank/DDBJ whole genome shotgun (WGS) entry which is preliminary data.</text>
</comment>
<organism evidence="1 2">
    <name type="scientific">Rhododendron griersonianum</name>
    <dbReference type="NCBI Taxonomy" id="479676"/>
    <lineage>
        <taxon>Eukaryota</taxon>
        <taxon>Viridiplantae</taxon>
        <taxon>Streptophyta</taxon>
        <taxon>Embryophyta</taxon>
        <taxon>Tracheophyta</taxon>
        <taxon>Spermatophyta</taxon>
        <taxon>Magnoliopsida</taxon>
        <taxon>eudicotyledons</taxon>
        <taxon>Gunneridae</taxon>
        <taxon>Pentapetalae</taxon>
        <taxon>asterids</taxon>
        <taxon>Ericales</taxon>
        <taxon>Ericaceae</taxon>
        <taxon>Ericoideae</taxon>
        <taxon>Rhodoreae</taxon>
        <taxon>Rhododendron</taxon>
    </lineage>
</organism>
<sequence length="107" mass="11721">MDVVMSLQGLEDEQKELLVGFHSKQLAIAHGIRSTSCKMWKMSKKNCFLVSIARGLQLLMETLPAKEPENNGLDGPNNGDVSVAITIVFDVARVYSVSNASLIVESR</sequence>
<dbReference type="Proteomes" id="UP000823749">
    <property type="component" value="Chromosome 3"/>
</dbReference>